<dbReference type="OrthoDB" id="9777306at2"/>
<dbReference type="GO" id="GO:0046872">
    <property type="term" value="F:metal ion binding"/>
    <property type="evidence" value="ECO:0007669"/>
    <property type="project" value="UniProtKB-KW"/>
</dbReference>
<dbReference type="PROSITE" id="PS00149">
    <property type="entry name" value="SULFATASE_2"/>
    <property type="match status" value="1"/>
</dbReference>
<dbReference type="PANTHER" id="PTHR42693">
    <property type="entry name" value="ARYLSULFATASE FAMILY MEMBER"/>
    <property type="match status" value="1"/>
</dbReference>
<gene>
    <name evidence="6" type="ORF">FG385_26200</name>
</gene>
<keyword evidence="7" id="KW-1185">Reference proteome</keyword>
<evidence type="ECO:0000256" key="4">
    <source>
        <dbReference type="ARBA" id="ARBA00022837"/>
    </source>
</evidence>
<dbReference type="InterPro" id="IPR017850">
    <property type="entry name" value="Alkaline_phosphatase_core_sf"/>
</dbReference>
<comment type="similarity">
    <text evidence="1">Belongs to the sulfatase family.</text>
</comment>
<dbReference type="GO" id="GO:0016787">
    <property type="term" value="F:hydrolase activity"/>
    <property type="evidence" value="ECO:0007669"/>
    <property type="project" value="UniProtKB-KW"/>
</dbReference>
<proteinExistence type="inferred from homology"/>
<keyword evidence="4" id="KW-0106">Calcium</keyword>
<dbReference type="CDD" id="cd16025">
    <property type="entry name" value="PAS_like"/>
    <property type="match status" value="1"/>
</dbReference>
<protein>
    <submittedName>
        <fullName evidence="6">Arylsulfatase</fullName>
    </submittedName>
</protein>
<comment type="caution">
    <text evidence="6">The sequence shown here is derived from an EMBL/GenBank/DDBJ whole genome shotgun (WGS) entry which is preliminary data.</text>
</comment>
<accession>A0A5C4LTD7</accession>
<organism evidence="6 7">
    <name type="scientific">Amycolatopsis alkalitolerans</name>
    <dbReference type="NCBI Taxonomy" id="2547244"/>
    <lineage>
        <taxon>Bacteria</taxon>
        <taxon>Bacillati</taxon>
        <taxon>Actinomycetota</taxon>
        <taxon>Actinomycetes</taxon>
        <taxon>Pseudonocardiales</taxon>
        <taxon>Pseudonocardiaceae</taxon>
        <taxon>Amycolatopsis</taxon>
    </lineage>
</organism>
<feature type="domain" description="Sulfatase N-terminal" evidence="5">
    <location>
        <begin position="9"/>
        <end position="424"/>
    </location>
</feature>
<keyword evidence="3" id="KW-0378">Hydrolase</keyword>
<dbReference type="PROSITE" id="PS00523">
    <property type="entry name" value="SULFATASE_1"/>
    <property type="match status" value="1"/>
</dbReference>
<dbReference type="InterPro" id="IPR050738">
    <property type="entry name" value="Sulfatase"/>
</dbReference>
<evidence type="ECO:0000259" key="5">
    <source>
        <dbReference type="Pfam" id="PF00884"/>
    </source>
</evidence>
<dbReference type="Gene3D" id="3.30.1120.10">
    <property type="match status" value="1"/>
</dbReference>
<evidence type="ECO:0000256" key="3">
    <source>
        <dbReference type="ARBA" id="ARBA00022801"/>
    </source>
</evidence>
<dbReference type="SUPFAM" id="SSF53649">
    <property type="entry name" value="Alkaline phosphatase-like"/>
    <property type="match status" value="1"/>
</dbReference>
<reference evidence="6 7" key="1">
    <citation type="submission" date="2019-06" db="EMBL/GenBank/DDBJ databases">
        <title>Amycolatopsis alkalitolerans sp. nov., isolated from Gastrodia elata Blume.</title>
        <authorList>
            <person name="Narsing Rao M.P."/>
            <person name="Li W.J."/>
        </authorList>
    </citation>
    <scope>NUCLEOTIDE SEQUENCE [LARGE SCALE GENOMIC DNA]</scope>
    <source>
        <strain evidence="6 7">SYSUP0005</strain>
    </source>
</reference>
<dbReference type="Gene3D" id="3.40.720.10">
    <property type="entry name" value="Alkaline Phosphatase, subunit A"/>
    <property type="match status" value="1"/>
</dbReference>
<dbReference type="AlphaFoldDB" id="A0A5C4LTD7"/>
<keyword evidence="2" id="KW-0479">Metal-binding</keyword>
<dbReference type="Pfam" id="PF00884">
    <property type="entry name" value="Sulfatase"/>
    <property type="match status" value="1"/>
</dbReference>
<name>A0A5C4LTD7_9PSEU</name>
<evidence type="ECO:0000313" key="7">
    <source>
        <dbReference type="Proteomes" id="UP000305546"/>
    </source>
</evidence>
<dbReference type="Proteomes" id="UP000305546">
    <property type="component" value="Unassembled WGS sequence"/>
</dbReference>
<evidence type="ECO:0000256" key="2">
    <source>
        <dbReference type="ARBA" id="ARBA00022723"/>
    </source>
</evidence>
<dbReference type="InterPro" id="IPR024607">
    <property type="entry name" value="Sulfatase_CS"/>
</dbReference>
<dbReference type="InterPro" id="IPR000917">
    <property type="entry name" value="Sulfatase_N"/>
</dbReference>
<evidence type="ECO:0000313" key="6">
    <source>
        <dbReference type="EMBL" id="TNC22277.1"/>
    </source>
</evidence>
<sequence>MLRPRDGAPNIVMIVLDDLGFAQLSCYGSDIATPNIDSLATQGLRYNNFHVTAMCSPTRAALLTGRNHHAVGMGTVTHLPVEFPGHTCQIPKSAATLPRILRDAGYNTLAVGKWHLTPASEISPTGPFDRWPLGMGFEHYYGFLSGHTNQWTPDLVQDNSFIEQPYSPYHGYHLTEDLASQAIRLVQDQTQTSPSRPFFLYFAPGAMHTPHQVPNGWRRPYLNQFNEGWDAWRHRTFLRQQKSGIVPPNAILTDRPAWVQRWDELSSKERHLYALMMANYAGFLTHTDAQIGRLLDFLSEIEVVDNTIVIFLSDNGASGEGGPNGWFNKMGDDTVDYDDSVDFMLAHAETLGGFHGYHHYPWGWAWAGNTPFRLWKLYSWLGGVRVPLVVRWPTGIPVEHSSEVRTQFCHAVDLMPTILDSAGVDPPPMIDGVSQQPFDGKSIQRTFHDADCPSLRRTQYFEVEGSRAIYHEGWKATTDHVVTTWKTDRERIDGSHDFDTDQWSLYCLDDDFSESRDVSGVHPARLRQMIELWWSEADRNDALPLIDGTKERMTLRETPPPVVQRRYTYVPKDGLVVTPPPCPAGFVISAHIQVPENQTINGVICAQGDWNSGWSCYAHGGTLLTAIAMAGTSYRLTTAERLDSGDHKIRLEYLIDPDDQYSFRCSLDGLEIGQIEIPSAMKTLAQNGFRARLSIGKDRGFPVREDYRPPFIFTGRINSVHFKSQLLP</sequence>
<evidence type="ECO:0000256" key="1">
    <source>
        <dbReference type="ARBA" id="ARBA00008779"/>
    </source>
</evidence>
<dbReference type="EMBL" id="VDFW01000028">
    <property type="protein sequence ID" value="TNC22277.1"/>
    <property type="molecule type" value="Genomic_DNA"/>
</dbReference>